<keyword evidence="2" id="KW-1185">Reference proteome</keyword>
<sequence>MAGLLDESTSAFGVYKSVFHDLSRPVADVLGLKNLGPHFDVFVYSFILFNFANIVLVPSLSRLFFGRVYGALDVKTRNKWNCRGVSLIHVSIVVPLAIRCLDSPALSADHAFGWDERAGTLFAIAAGYFLWDTIDMIIHFEAFSFVAHGAACFFVYFLCFRPFVTYYAVRCLLWEGSTIFLNFHWYMDKIGLSGSRLQMINGILLLASFTALRIVYGGYISFKFSITVLQIRDEVPLAVALYYACGNAVLQTLNWSWLLAMMKGFKRRLSAPGTKPQVAHRKTE</sequence>
<reference evidence="1" key="1">
    <citation type="submission" date="2019-10" db="EMBL/GenBank/DDBJ databases">
        <authorList>
            <consortium name="DOE Joint Genome Institute"/>
            <person name="Kuo A."/>
            <person name="Miyauchi S."/>
            <person name="Kiss E."/>
            <person name="Drula E."/>
            <person name="Kohler A."/>
            <person name="Sanchez-Garcia M."/>
            <person name="Andreopoulos B."/>
            <person name="Barry K.W."/>
            <person name="Bonito G."/>
            <person name="Buee M."/>
            <person name="Carver A."/>
            <person name="Chen C."/>
            <person name="Cichocki N."/>
            <person name="Clum A."/>
            <person name="Culley D."/>
            <person name="Crous P.W."/>
            <person name="Fauchery L."/>
            <person name="Girlanda M."/>
            <person name="Hayes R."/>
            <person name="Keri Z."/>
            <person name="Labutti K."/>
            <person name="Lipzen A."/>
            <person name="Lombard V."/>
            <person name="Magnuson J."/>
            <person name="Maillard F."/>
            <person name="Morin E."/>
            <person name="Murat C."/>
            <person name="Nolan M."/>
            <person name="Ohm R."/>
            <person name="Pangilinan J."/>
            <person name="Pereira M."/>
            <person name="Perotto S."/>
            <person name="Peter M."/>
            <person name="Riley R."/>
            <person name="Sitrit Y."/>
            <person name="Stielow B."/>
            <person name="Szollosi G."/>
            <person name="Zifcakova L."/>
            <person name="Stursova M."/>
            <person name="Spatafora J.W."/>
            <person name="Tedersoo L."/>
            <person name="Vaario L.-M."/>
            <person name="Yamada A."/>
            <person name="Yan M."/>
            <person name="Wang P."/>
            <person name="Xu J."/>
            <person name="Bruns T."/>
            <person name="Baldrian P."/>
            <person name="Vilgalys R."/>
            <person name="Henrissat B."/>
            <person name="Grigoriev I.V."/>
            <person name="Hibbett D."/>
            <person name="Nagy L.G."/>
            <person name="Martin F.M."/>
        </authorList>
    </citation>
    <scope>NUCLEOTIDE SEQUENCE</scope>
    <source>
        <strain evidence="1">P2</strain>
    </source>
</reference>
<reference evidence="1" key="2">
    <citation type="journal article" date="2020" name="Nat. Commun.">
        <title>Large-scale genome sequencing of mycorrhizal fungi provides insights into the early evolution of symbiotic traits.</title>
        <authorList>
            <person name="Miyauchi S."/>
            <person name="Kiss E."/>
            <person name="Kuo A."/>
            <person name="Drula E."/>
            <person name="Kohler A."/>
            <person name="Sanchez-Garcia M."/>
            <person name="Morin E."/>
            <person name="Andreopoulos B."/>
            <person name="Barry K.W."/>
            <person name="Bonito G."/>
            <person name="Buee M."/>
            <person name="Carver A."/>
            <person name="Chen C."/>
            <person name="Cichocki N."/>
            <person name="Clum A."/>
            <person name="Culley D."/>
            <person name="Crous P.W."/>
            <person name="Fauchery L."/>
            <person name="Girlanda M."/>
            <person name="Hayes R.D."/>
            <person name="Keri Z."/>
            <person name="LaButti K."/>
            <person name="Lipzen A."/>
            <person name="Lombard V."/>
            <person name="Magnuson J."/>
            <person name="Maillard F."/>
            <person name="Murat C."/>
            <person name="Nolan M."/>
            <person name="Ohm R.A."/>
            <person name="Pangilinan J."/>
            <person name="Pereira M.F."/>
            <person name="Perotto S."/>
            <person name="Peter M."/>
            <person name="Pfister S."/>
            <person name="Riley R."/>
            <person name="Sitrit Y."/>
            <person name="Stielow J.B."/>
            <person name="Szollosi G."/>
            <person name="Zifcakova L."/>
            <person name="Stursova M."/>
            <person name="Spatafora J.W."/>
            <person name="Tedersoo L."/>
            <person name="Vaario L.M."/>
            <person name="Yamada A."/>
            <person name="Yan M."/>
            <person name="Wang P."/>
            <person name="Xu J."/>
            <person name="Bruns T."/>
            <person name="Baldrian P."/>
            <person name="Vilgalys R."/>
            <person name="Dunand C."/>
            <person name="Henrissat B."/>
            <person name="Grigoriev I.V."/>
            <person name="Hibbett D."/>
            <person name="Nagy L.G."/>
            <person name="Martin F.M."/>
        </authorList>
    </citation>
    <scope>NUCLEOTIDE SEQUENCE</scope>
    <source>
        <strain evidence="1">P2</strain>
    </source>
</reference>
<comment type="caution">
    <text evidence="1">The sequence shown here is derived from an EMBL/GenBank/DDBJ whole genome shotgun (WGS) entry which is preliminary data.</text>
</comment>
<protein>
    <submittedName>
        <fullName evidence="1">Uncharacterized protein</fullName>
    </submittedName>
</protein>
<organism evidence="1 2">
    <name type="scientific">Thelephora ganbajun</name>
    <name type="common">Ganba fungus</name>
    <dbReference type="NCBI Taxonomy" id="370292"/>
    <lineage>
        <taxon>Eukaryota</taxon>
        <taxon>Fungi</taxon>
        <taxon>Dikarya</taxon>
        <taxon>Basidiomycota</taxon>
        <taxon>Agaricomycotina</taxon>
        <taxon>Agaricomycetes</taxon>
        <taxon>Thelephorales</taxon>
        <taxon>Thelephoraceae</taxon>
        <taxon>Thelephora</taxon>
    </lineage>
</organism>
<dbReference type="EMBL" id="MU117975">
    <property type="protein sequence ID" value="KAF9651524.1"/>
    <property type="molecule type" value="Genomic_DNA"/>
</dbReference>
<evidence type="ECO:0000313" key="1">
    <source>
        <dbReference type="EMBL" id="KAF9651524.1"/>
    </source>
</evidence>
<evidence type="ECO:0000313" key="2">
    <source>
        <dbReference type="Proteomes" id="UP000886501"/>
    </source>
</evidence>
<accession>A0ACB6ZPS3</accession>
<name>A0ACB6ZPS3_THEGA</name>
<dbReference type="Proteomes" id="UP000886501">
    <property type="component" value="Unassembled WGS sequence"/>
</dbReference>
<gene>
    <name evidence="1" type="ORF">BDM02DRAFT_3110650</name>
</gene>
<proteinExistence type="predicted"/>